<gene>
    <name evidence="1" type="ORF">H9815_07590</name>
</gene>
<dbReference type="SUPFAM" id="SSF52402">
    <property type="entry name" value="Adenine nucleotide alpha hydrolases-like"/>
    <property type="match status" value="1"/>
</dbReference>
<dbReference type="AlphaFoldDB" id="A0A9D2EE16"/>
<organism evidence="1 2">
    <name type="scientific">Candidatus Ruania gallistercoris</name>
    <dbReference type="NCBI Taxonomy" id="2838746"/>
    <lineage>
        <taxon>Bacteria</taxon>
        <taxon>Bacillati</taxon>
        <taxon>Actinomycetota</taxon>
        <taxon>Actinomycetes</taxon>
        <taxon>Micrococcales</taxon>
        <taxon>Ruaniaceae</taxon>
        <taxon>Ruania</taxon>
    </lineage>
</organism>
<comment type="caution">
    <text evidence="1">The sequence shown here is derived from an EMBL/GenBank/DDBJ whole genome shotgun (WGS) entry which is preliminary data.</text>
</comment>
<protein>
    <recommendedName>
        <fullName evidence="3">Universal stress protein</fullName>
    </recommendedName>
</protein>
<evidence type="ECO:0000313" key="1">
    <source>
        <dbReference type="EMBL" id="HIZ35626.1"/>
    </source>
</evidence>
<dbReference type="InterPro" id="IPR014729">
    <property type="entry name" value="Rossmann-like_a/b/a_fold"/>
</dbReference>
<accession>A0A9D2EE16</accession>
<dbReference type="Proteomes" id="UP000824037">
    <property type="component" value="Unassembled WGS sequence"/>
</dbReference>
<sequence length="124" mass="13704">PADTERNVISDFINHLSLFELREAWDALTERTEPREARQEADEALAATLRELAEAGLEAEGHVVADDPLPAVTQAVNNLDADELVVVTRPHAVEDTFHADWASRAREELGLPVLHLYAGMNRLG</sequence>
<proteinExistence type="predicted"/>
<feature type="non-terminal residue" evidence="1">
    <location>
        <position position="1"/>
    </location>
</feature>
<reference evidence="1" key="1">
    <citation type="journal article" date="2021" name="PeerJ">
        <title>Extensive microbial diversity within the chicken gut microbiome revealed by metagenomics and culture.</title>
        <authorList>
            <person name="Gilroy R."/>
            <person name="Ravi A."/>
            <person name="Getino M."/>
            <person name="Pursley I."/>
            <person name="Horton D.L."/>
            <person name="Alikhan N.F."/>
            <person name="Baker D."/>
            <person name="Gharbi K."/>
            <person name="Hall N."/>
            <person name="Watson M."/>
            <person name="Adriaenssens E.M."/>
            <person name="Foster-Nyarko E."/>
            <person name="Jarju S."/>
            <person name="Secka A."/>
            <person name="Antonio M."/>
            <person name="Oren A."/>
            <person name="Chaudhuri R.R."/>
            <person name="La Ragione R."/>
            <person name="Hildebrand F."/>
            <person name="Pallen M.J."/>
        </authorList>
    </citation>
    <scope>NUCLEOTIDE SEQUENCE</scope>
    <source>
        <strain evidence="1">ChiGjej4B4-7305</strain>
    </source>
</reference>
<evidence type="ECO:0008006" key="3">
    <source>
        <dbReference type="Google" id="ProtNLM"/>
    </source>
</evidence>
<reference evidence="1" key="2">
    <citation type="submission" date="2021-04" db="EMBL/GenBank/DDBJ databases">
        <authorList>
            <person name="Gilroy R."/>
        </authorList>
    </citation>
    <scope>NUCLEOTIDE SEQUENCE</scope>
    <source>
        <strain evidence="1">ChiGjej4B4-7305</strain>
    </source>
</reference>
<dbReference type="Gene3D" id="3.40.50.620">
    <property type="entry name" value="HUPs"/>
    <property type="match status" value="1"/>
</dbReference>
<dbReference type="EMBL" id="DXBY01000130">
    <property type="protein sequence ID" value="HIZ35626.1"/>
    <property type="molecule type" value="Genomic_DNA"/>
</dbReference>
<name>A0A9D2EE16_9MICO</name>
<evidence type="ECO:0000313" key="2">
    <source>
        <dbReference type="Proteomes" id="UP000824037"/>
    </source>
</evidence>